<dbReference type="InterPro" id="IPR004358">
    <property type="entry name" value="Sig_transdc_His_kin-like_C"/>
</dbReference>
<dbReference type="PROSITE" id="PS50109">
    <property type="entry name" value="HIS_KIN"/>
    <property type="match status" value="1"/>
</dbReference>
<dbReference type="AlphaFoldDB" id="I2GK44"/>
<comment type="caution">
    <text evidence="8">The sequence shown here is derived from an EMBL/GenBank/DDBJ whole genome shotgun (WGS) entry which is preliminary data.</text>
</comment>
<dbReference type="SMART" id="SM00387">
    <property type="entry name" value="HATPase_c"/>
    <property type="match status" value="1"/>
</dbReference>
<dbReference type="GO" id="GO:0000155">
    <property type="term" value="F:phosphorelay sensor kinase activity"/>
    <property type="evidence" value="ECO:0007669"/>
    <property type="project" value="InterPro"/>
</dbReference>
<dbReference type="Gene3D" id="2.130.10.10">
    <property type="entry name" value="YVTN repeat-like/Quinoprotein amine dehydrogenase"/>
    <property type="match status" value="4"/>
</dbReference>
<comment type="catalytic activity">
    <reaction evidence="1">
        <text>ATP + protein L-histidine = ADP + protein N-phospho-L-histidine.</text>
        <dbReference type="EC" id="2.7.13.3"/>
    </reaction>
</comment>
<keyword evidence="4" id="KW-0175">Coiled coil</keyword>
<dbReference type="STRING" id="1185876.BN8_03425"/>
<dbReference type="SUPFAM" id="SSF63829">
    <property type="entry name" value="Calcium-dependent phosphotriesterase"/>
    <property type="match status" value="1"/>
</dbReference>
<dbReference type="SUPFAM" id="SSF50998">
    <property type="entry name" value="Quinoprotein alcohol dehydrogenase-like"/>
    <property type="match status" value="1"/>
</dbReference>
<feature type="chain" id="PRO_5003659522" description="histidine kinase" evidence="6">
    <location>
        <begin position="23"/>
        <end position="1225"/>
    </location>
</feature>
<keyword evidence="5" id="KW-0812">Transmembrane</keyword>
<dbReference type="Pfam" id="PF02518">
    <property type="entry name" value="HATPase_c"/>
    <property type="match status" value="1"/>
</dbReference>
<dbReference type="CDD" id="cd00082">
    <property type="entry name" value="HisKA"/>
    <property type="match status" value="1"/>
</dbReference>
<dbReference type="eggNOG" id="COG3292">
    <property type="taxonomic scope" value="Bacteria"/>
</dbReference>
<dbReference type="InterPro" id="IPR003594">
    <property type="entry name" value="HATPase_dom"/>
</dbReference>
<keyword evidence="6" id="KW-0732">Signal</keyword>
<sequence>MKPFAIRTVLALSILFGQNLSAQQPTQPQKVGLAQPSASVLQPDRIRFEHLTVADGLPENSVSCMIQDHQGFIWMGTYDGLVRYDGTQMVDFRSDANLPYAFKGKQVRSMHESRNGDIWIGCERLIRYERTTGRFIEYPQQAPEGNRTRTFVAFIHEDQQGNIWTLTWSYLDEVILLNRLNRKTGTWTYFRHDPAHPYSLAANSIFVSSTYGIDTFAFLEDKSGTIWVTTSGDEHVLHRFDPKTDRFNRFTPTANPAVLTDFKRIKTLTEDAQGELYASSEGKGLFRINPRTGQVTQFRHDPKNPYSIRNDSVTHVCVSRDGTVWVATTQGIDRLNRTAGPSQTGSGPLPRFTHLVSKPSDPNSPSPGLLQFLAESPNGDLWFATADGLNRYNRRRQAFERYLRSNEPDELNTGYGIRSFLADQTGVVWVGTSNEGVYKQSRTVNFSSITQEPDSTKPGSSGSVASSTIIRLYEAPSEPGIIWLGTELGLERLDRKTGRRTLYRHEDGNRYSIGKGEIFAMAEDKQGRFWVGTVGGGLHLLDRKRGTFTRFVRDPANPNSLIDDNVREILPASDGTLWIGTYGGLDHYDPVRQTFVHYRRTDSVKDCVNGLIGDAVFALAEDAQKRIWIGTRPGSLQVLAPRTGQFTTILPISNGLAAVQFLLADTHPNCFWVGDFTSGLWLINDKGRVLKHYTRTNGLPINTVFTGHRDKKGFLWIGTGNGMVRLNPSTNQMRHFTQRNGLKGLFTPTWCASNGEVYAGSNNDVLALFPNQAQDDLLPPPVVLTDLAINGQPATVGEGGQLPTHISVAKSITLPHDLNDLTFQVAALSYNRGSESKYAYQLAPIDNDWVQNGIIRQIRYSDLRPGTYTLHVKAANADGVWNEKGVSLTITIRPPWWQTWWAYLLYGLVLGGMVWTFIQYRSRALVRANRLLEERVTQRTNEVREQKEEIEAQRDHLEQTLTELQNMQAQLIQKEKLASLGELTAGIAHEIQNPLNFVNNFSEVSSELLEEQKEALANGDLEEAGVIADDLSSNLRKIHHHGGRAAAIVRGMLEHSRTDSGEKRPTDLNALANEYLKIAYHGLRAKDKTFNCELVTDFAADLGRLEVVPQEIGRVLLNLYNNAFYAVQQRQFLAEADYQPTISVCTKRLIDKVEIRVSDNGTGIPEPAKAKIFQPFFTTKPTGEGTGLGLSLSYDIVTKGHGGTLAVETEEGKGTEFIITLPTPT</sequence>
<dbReference type="InterPro" id="IPR005467">
    <property type="entry name" value="His_kinase_dom"/>
</dbReference>
<dbReference type="Gene3D" id="1.10.287.130">
    <property type="match status" value="1"/>
</dbReference>
<protein>
    <recommendedName>
        <fullName evidence="2">histidine kinase</fullName>
        <ecNumber evidence="2">2.7.13.3</ecNumber>
    </recommendedName>
</protein>
<dbReference type="Pfam" id="PF07494">
    <property type="entry name" value="Reg_prop"/>
    <property type="match status" value="4"/>
</dbReference>
<feature type="signal peptide" evidence="6">
    <location>
        <begin position="1"/>
        <end position="22"/>
    </location>
</feature>
<dbReference type="Gene3D" id="2.60.40.10">
    <property type="entry name" value="Immunoglobulins"/>
    <property type="match status" value="1"/>
</dbReference>
<dbReference type="InterPro" id="IPR036890">
    <property type="entry name" value="HATPase_C_sf"/>
</dbReference>
<evidence type="ECO:0000256" key="1">
    <source>
        <dbReference type="ARBA" id="ARBA00000085"/>
    </source>
</evidence>
<dbReference type="InterPro" id="IPR003661">
    <property type="entry name" value="HisK_dim/P_dom"/>
</dbReference>
<dbReference type="InterPro" id="IPR011047">
    <property type="entry name" value="Quinoprotein_ADH-like_sf"/>
</dbReference>
<evidence type="ECO:0000313" key="8">
    <source>
        <dbReference type="EMBL" id="CCH54269.1"/>
    </source>
</evidence>
<feature type="domain" description="Histidine kinase" evidence="7">
    <location>
        <begin position="986"/>
        <end position="1225"/>
    </location>
</feature>
<dbReference type="EMBL" id="CAIT01000006">
    <property type="protein sequence ID" value="CCH54269.1"/>
    <property type="molecule type" value="Genomic_DNA"/>
</dbReference>
<dbReference type="Gene3D" id="3.30.565.10">
    <property type="entry name" value="Histidine kinase-like ATPase, C-terminal domain"/>
    <property type="match status" value="1"/>
</dbReference>
<dbReference type="RefSeq" id="WP_009282849.1">
    <property type="nucleotide sequence ID" value="NZ_CAIT01000006.1"/>
</dbReference>
<keyword evidence="9" id="KW-1185">Reference proteome</keyword>
<dbReference type="PRINTS" id="PR00344">
    <property type="entry name" value="BCTRLSENSOR"/>
</dbReference>
<evidence type="ECO:0000259" key="7">
    <source>
        <dbReference type="PROSITE" id="PS50109"/>
    </source>
</evidence>
<keyword evidence="3" id="KW-0597">Phosphoprotein</keyword>
<dbReference type="SUPFAM" id="SSF47384">
    <property type="entry name" value="Homodimeric domain of signal transducing histidine kinase"/>
    <property type="match status" value="1"/>
</dbReference>
<accession>I2GK44</accession>
<evidence type="ECO:0000256" key="3">
    <source>
        <dbReference type="ARBA" id="ARBA00022553"/>
    </source>
</evidence>
<dbReference type="PANTHER" id="PTHR43547">
    <property type="entry name" value="TWO-COMPONENT HISTIDINE KINASE"/>
    <property type="match status" value="1"/>
</dbReference>
<dbReference type="InterPro" id="IPR011110">
    <property type="entry name" value="Reg_prop"/>
</dbReference>
<gene>
    <name evidence="8" type="ORF">BN8_03425</name>
</gene>
<dbReference type="eggNOG" id="COG4191">
    <property type="taxonomic scope" value="Bacteria"/>
</dbReference>
<dbReference type="FunFam" id="2.60.40.10:FF:000791">
    <property type="entry name" value="Two-component system sensor histidine kinase/response regulator"/>
    <property type="match status" value="1"/>
</dbReference>
<reference evidence="8 9" key="1">
    <citation type="journal article" date="2012" name="J. Bacteriol.">
        <title>Genome Sequence of the Filamentous Bacterium Fibrisoma limi BUZ 3T.</title>
        <authorList>
            <person name="Filippini M."/>
            <person name="Qi W."/>
            <person name="Jaenicke S."/>
            <person name="Goesmann A."/>
            <person name="Smits T.H."/>
            <person name="Bagheri H.C."/>
        </authorList>
    </citation>
    <scope>NUCLEOTIDE SEQUENCE [LARGE SCALE GENOMIC DNA]</scope>
    <source>
        <strain evidence="9">BUZ 3T</strain>
    </source>
</reference>
<keyword evidence="5" id="KW-0472">Membrane</keyword>
<organism evidence="8 9">
    <name type="scientific">Fibrisoma limi BUZ 3</name>
    <dbReference type="NCBI Taxonomy" id="1185876"/>
    <lineage>
        <taxon>Bacteria</taxon>
        <taxon>Pseudomonadati</taxon>
        <taxon>Bacteroidota</taxon>
        <taxon>Cytophagia</taxon>
        <taxon>Cytophagales</taxon>
        <taxon>Spirosomataceae</taxon>
        <taxon>Fibrisoma</taxon>
    </lineage>
</organism>
<dbReference type="InterPro" id="IPR013783">
    <property type="entry name" value="Ig-like_fold"/>
</dbReference>
<proteinExistence type="predicted"/>
<dbReference type="Pfam" id="PF07495">
    <property type="entry name" value="Y_Y_Y"/>
    <property type="match status" value="1"/>
</dbReference>
<keyword evidence="8" id="KW-0808">Transferase</keyword>
<dbReference type="Proteomes" id="UP000009309">
    <property type="component" value="Unassembled WGS sequence"/>
</dbReference>
<evidence type="ECO:0000256" key="5">
    <source>
        <dbReference type="SAM" id="Phobius"/>
    </source>
</evidence>
<dbReference type="OrthoDB" id="9806995at2"/>
<keyword evidence="5" id="KW-1133">Transmembrane helix</keyword>
<dbReference type="EC" id="2.7.13.3" evidence="2"/>
<evidence type="ECO:0000256" key="4">
    <source>
        <dbReference type="SAM" id="Coils"/>
    </source>
</evidence>
<dbReference type="InterPro" id="IPR015943">
    <property type="entry name" value="WD40/YVTN_repeat-like_dom_sf"/>
</dbReference>
<dbReference type="PANTHER" id="PTHR43547:SF2">
    <property type="entry name" value="HYBRID SIGNAL TRANSDUCTION HISTIDINE KINASE C"/>
    <property type="match status" value="1"/>
</dbReference>
<evidence type="ECO:0000256" key="2">
    <source>
        <dbReference type="ARBA" id="ARBA00012438"/>
    </source>
</evidence>
<name>I2GK44_9BACT</name>
<dbReference type="InterPro" id="IPR036097">
    <property type="entry name" value="HisK_dim/P_sf"/>
</dbReference>
<dbReference type="InterPro" id="IPR011123">
    <property type="entry name" value="Y_Y_Y"/>
</dbReference>
<feature type="transmembrane region" description="Helical" evidence="5">
    <location>
        <begin position="900"/>
        <end position="918"/>
    </location>
</feature>
<dbReference type="SUPFAM" id="SSF55874">
    <property type="entry name" value="ATPase domain of HSP90 chaperone/DNA topoisomerase II/histidine kinase"/>
    <property type="match status" value="1"/>
</dbReference>
<evidence type="ECO:0000313" key="9">
    <source>
        <dbReference type="Proteomes" id="UP000009309"/>
    </source>
</evidence>
<feature type="coiled-coil region" evidence="4">
    <location>
        <begin position="929"/>
        <end position="977"/>
    </location>
</feature>
<dbReference type="SMART" id="SM00388">
    <property type="entry name" value="HisKA"/>
    <property type="match status" value="1"/>
</dbReference>
<evidence type="ECO:0000256" key="6">
    <source>
        <dbReference type="SAM" id="SignalP"/>
    </source>
</evidence>